<dbReference type="PROSITE" id="PS50941">
    <property type="entry name" value="CHIT_BIND_I_2"/>
    <property type="match status" value="1"/>
</dbReference>
<name>A0A6A1WJ27_9ROSI</name>
<sequence length="109" mass="11609">MIALSMRKNLLTLLLIGILVGAVPGYVKAQNCGCATNLCCSQFGYCGIGDAYCGQGCKGGPCNSSPSTPSTNDVSVSDIVTDNFFNAILRPVEIVRERTSTQEQHFLML</sequence>
<gene>
    <name evidence="6" type="ORF">CJ030_MR1G008992</name>
</gene>
<dbReference type="AlphaFoldDB" id="A0A6A1WJ27"/>
<dbReference type="GO" id="GO:0008061">
    <property type="term" value="F:chitin binding"/>
    <property type="evidence" value="ECO:0007669"/>
    <property type="project" value="UniProtKB-UniRule"/>
</dbReference>
<keyword evidence="2 3" id="KW-1015">Disulfide bond</keyword>
<accession>A0A6A1WJ27</accession>
<protein>
    <submittedName>
        <fullName evidence="6">Basic endochitinase CHB4</fullName>
    </submittedName>
</protein>
<evidence type="ECO:0000313" key="7">
    <source>
        <dbReference type="Proteomes" id="UP000516437"/>
    </source>
</evidence>
<dbReference type="InterPro" id="IPR018371">
    <property type="entry name" value="Chitin-binding_1_CS"/>
</dbReference>
<dbReference type="OrthoDB" id="1748590at2759"/>
<feature type="chain" id="PRO_5025520435" evidence="4">
    <location>
        <begin position="30"/>
        <end position="109"/>
    </location>
</feature>
<dbReference type="Proteomes" id="UP000516437">
    <property type="component" value="Chromosome 1"/>
</dbReference>
<dbReference type="GO" id="GO:0004568">
    <property type="term" value="F:chitinase activity"/>
    <property type="evidence" value="ECO:0007669"/>
    <property type="project" value="TreeGrafter"/>
</dbReference>
<proteinExistence type="predicted"/>
<dbReference type="InterPro" id="IPR001002">
    <property type="entry name" value="Chitin-bd_1"/>
</dbReference>
<reference evidence="6 7" key="1">
    <citation type="journal article" date="2019" name="Plant Biotechnol. J.">
        <title>The red bayberry genome and genetic basis of sex determination.</title>
        <authorList>
            <person name="Jia H.M."/>
            <person name="Jia H.J."/>
            <person name="Cai Q.L."/>
            <person name="Wang Y."/>
            <person name="Zhao H.B."/>
            <person name="Yang W.F."/>
            <person name="Wang G.Y."/>
            <person name="Li Y.H."/>
            <person name="Zhan D.L."/>
            <person name="Shen Y.T."/>
            <person name="Niu Q.F."/>
            <person name="Chang L."/>
            <person name="Qiu J."/>
            <person name="Zhao L."/>
            <person name="Xie H.B."/>
            <person name="Fu W.Y."/>
            <person name="Jin J."/>
            <person name="Li X.W."/>
            <person name="Jiao Y."/>
            <person name="Zhou C.C."/>
            <person name="Tu T."/>
            <person name="Chai C.Y."/>
            <person name="Gao J.L."/>
            <person name="Fan L.J."/>
            <person name="van de Weg E."/>
            <person name="Wang J.Y."/>
            <person name="Gao Z.S."/>
        </authorList>
    </citation>
    <scope>NUCLEOTIDE SEQUENCE [LARGE SCALE GENOMIC DNA]</scope>
    <source>
        <tissue evidence="6">Leaves</tissue>
    </source>
</reference>
<dbReference type="PROSITE" id="PS00026">
    <property type="entry name" value="CHIT_BIND_I_1"/>
    <property type="match status" value="1"/>
</dbReference>
<dbReference type="InterPro" id="IPR036861">
    <property type="entry name" value="Endochitinase-like_sf"/>
</dbReference>
<comment type="caution">
    <text evidence="3">Lacks conserved residue(s) required for the propagation of feature annotation.</text>
</comment>
<feature type="disulfide bond" evidence="3">
    <location>
        <begin position="34"/>
        <end position="46"/>
    </location>
</feature>
<dbReference type="Gene3D" id="3.30.60.10">
    <property type="entry name" value="Endochitinase-like"/>
    <property type="match status" value="1"/>
</dbReference>
<dbReference type="Pfam" id="PF00187">
    <property type="entry name" value="Chitin_bind_1"/>
    <property type="match status" value="1"/>
</dbReference>
<evidence type="ECO:0000259" key="5">
    <source>
        <dbReference type="PROSITE" id="PS50941"/>
    </source>
</evidence>
<organism evidence="6 7">
    <name type="scientific">Morella rubra</name>
    <name type="common">Chinese bayberry</name>
    <dbReference type="NCBI Taxonomy" id="262757"/>
    <lineage>
        <taxon>Eukaryota</taxon>
        <taxon>Viridiplantae</taxon>
        <taxon>Streptophyta</taxon>
        <taxon>Embryophyta</taxon>
        <taxon>Tracheophyta</taxon>
        <taxon>Spermatophyta</taxon>
        <taxon>Magnoliopsida</taxon>
        <taxon>eudicotyledons</taxon>
        <taxon>Gunneridae</taxon>
        <taxon>Pentapetalae</taxon>
        <taxon>rosids</taxon>
        <taxon>fabids</taxon>
        <taxon>Fagales</taxon>
        <taxon>Myricaceae</taxon>
        <taxon>Morella</taxon>
    </lineage>
</organism>
<keyword evidence="4" id="KW-0732">Signal</keyword>
<dbReference type="PRINTS" id="PR00451">
    <property type="entry name" value="CHITINBINDNG"/>
</dbReference>
<dbReference type="SMART" id="SM00270">
    <property type="entry name" value="ChtBD1"/>
    <property type="match status" value="1"/>
</dbReference>
<feature type="signal peptide" evidence="4">
    <location>
        <begin position="1"/>
        <end position="29"/>
    </location>
</feature>
<evidence type="ECO:0000313" key="6">
    <source>
        <dbReference type="EMBL" id="KAB1225305.1"/>
    </source>
</evidence>
<keyword evidence="7" id="KW-1185">Reference proteome</keyword>
<dbReference type="SUPFAM" id="SSF57016">
    <property type="entry name" value="Plant lectins/antimicrobial peptides"/>
    <property type="match status" value="1"/>
</dbReference>
<evidence type="ECO:0000256" key="2">
    <source>
        <dbReference type="ARBA" id="ARBA00023157"/>
    </source>
</evidence>
<dbReference type="CDD" id="cd00035">
    <property type="entry name" value="ChtBD1"/>
    <property type="match status" value="1"/>
</dbReference>
<evidence type="ECO:0000256" key="1">
    <source>
        <dbReference type="ARBA" id="ARBA00022669"/>
    </source>
</evidence>
<evidence type="ECO:0000256" key="4">
    <source>
        <dbReference type="SAM" id="SignalP"/>
    </source>
</evidence>
<dbReference type="PANTHER" id="PTHR22595:SF79">
    <property type="entry name" value="CHITINASE 12"/>
    <property type="match status" value="1"/>
</dbReference>
<dbReference type="FunFam" id="3.30.60.10:FF:000003">
    <property type="entry name" value="Class IV chitinase"/>
    <property type="match status" value="1"/>
</dbReference>
<feature type="disulfide bond" evidence="3">
    <location>
        <begin position="39"/>
        <end position="53"/>
    </location>
</feature>
<comment type="caution">
    <text evidence="6">The sequence shown here is derived from an EMBL/GenBank/DDBJ whole genome shotgun (WGS) entry which is preliminary data.</text>
</comment>
<keyword evidence="1 3" id="KW-0147">Chitin-binding</keyword>
<feature type="domain" description="Chitin-binding type-1" evidence="5">
    <location>
        <begin position="29"/>
        <end position="64"/>
    </location>
</feature>
<dbReference type="EMBL" id="RXIC02000019">
    <property type="protein sequence ID" value="KAB1225305.1"/>
    <property type="molecule type" value="Genomic_DNA"/>
</dbReference>
<dbReference type="PANTHER" id="PTHR22595">
    <property type="entry name" value="CHITINASE-RELATED"/>
    <property type="match status" value="1"/>
</dbReference>
<evidence type="ECO:0000256" key="3">
    <source>
        <dbReference type="PROSITE-ProRule" id="PRU00261"/>
    </source>
</evidence>